<keyword evidence="3" id="KW-0963">Cytoplasm</keyword>
<keyword evidence="4" id="KW-0175">Coiled coil</keyword>
<comment type="subcellular location">
    <subcellularLocation>
        <location evidence="3">Cytoplasm</location>
    </subcellularLocation>
</comment>
<gene>
    <name evidence="3" type="primary">frr</name>
    <name evidence="6" type="ORF">US91_C0005G0074</name>
</gene>
<dbReference type="GO" id="GO:0005737">
    <property type="term" value="C:cytoplasm"/>
    <property type="evidence" value="ECO:0007669"/>
    <property type="project" value="UniProtKB-SubCell"/>
</dbReference>
<dbReference type="GO" id="GO:0006415">
    <property type="term" value="P:translational termination"/>
    <property type="evidence" value="ECO:0007669"/>
    <property type="project" value="UniProtKB-UniRule"/>
</dbReference>
<dbReference type="Gene3D" id="3.30.1360.40">
    <property type="match status" value="1"/>
</dbReference>
<dbReference type="InterPro" id="IPR023584">
    <property type="entry name" value="Ribosome_recyc_fac_dom"/>
</dbReference>
<protein>
    <recommendedName>
        <fullName evidence="3">Ribosome-recycling factor</fullName>
        <shortName evidence="3">RRF</shortName>
    </recommendedName>
    <alternativeName>
        <fullName evidence="3">Ribosome-releasing factor</fullName>
    </alternativeName>
</protein>
<evidence type="ECO:0000259" key="5">
    <source>
        <dbReference type="Pfam" id="PF01765"/>
    </source>
</evidence>
<dbReference type="InterPro" id="IPR036191">
    <property type="entry name" value="RRF_sf"/>
</dbReference>
<dbReference type="NCBIfam" id="TIGR00496">
    <property type="entry name" value="frr"/>
    <property type="match status" value="1"/>
</dbReference>
<comment type="similarity">
    <text evidence="1 3">Belongs to the RRF family.</text>
</comment>
<reference evidence="6 7" key="1">
    <citation type="journal article" date="2015" name="Nature">
        <title>rRNA introns, odd ribosomes, and small enigmatic genomes across a large radiation of phyla.</title>
        <authorList>
            <person name="Brown C.T."/>
            <person name="Hug L.A."/>
            <person name="Thomas B.C."/>
            <person name="Sharon I."/>
            <person name="Castelle C.J."/>
            <person name="Singh A."/>
            <person name="Wilkins M.J."/>
            <person name="Williams K.H."/>
            <person name="Banfield J.F."/>
        </authorList>
    </citation>
    <scope>NUCLEOTIDE SEQUENCE [LARGE SCALE GENOMIC DNA]</scope>
</reference>
<dbReference type="FunFam" id="3.30.1360.40:FF:000001">
    <property type="entry name" value="Ribosome-recycling factor"/>
    <property type="match status" value="1"/>
</dbReference>
<keyword evidence="2 3" id="KW-0648">Protein biosynthesis</keyword>
<dbReference type="SUPFAM" id="SSF55194">
    <property type="entry name" value="Ribosome recycling factor, RRF"/>
    <property type="match status" value="1"/>
</dbReference>
<evidence type="ECO:0000256" key="1">
    <source>
        <dbReference type="ARBA" id="ARBA00005912"/>
    </source>
</evidence>
<dbReference type="GO" id="GO:0043023">
    <property type="term" value="F:ribosomal large subunit binding"/>
    <property type="evidence" value="ECO:0007669"/>
    <property type="project" value="TreeGrafter"/>
</dbReference>
<proteinExistence type="inferred from homology"/>
<feature type="domain" description="Ribosome recycling factor" evidence="5">
    <location>
        <begin position="19"/>
        <end position="182"/>
    </location>
</feature>
<dbReference type="PANTHER" id="PTHR20982:SF3">
    <property type="entry name" value="MITOCHONDRIAL RIBOSOME RECYCLING FACTOR PSEUDO 1"/>
    <property type="match status" value="1"/>
</dbReference>
<sequence>MNTYIENQKEDFNKTIEHFKKEISSLRTGRANPGILDNVQVSAYGVKTPLNGVASINVPDGHSITIAPWDRNVIKDIEKAIVEADLGVGVVNEGMQIRVNVPKMTEENRRDLVKKLNEKQEAARIAIRQIREDIKSEIEDAEKNKEIGEDEKFKYLKELDDEVARQNDGLKAIREKKEEEIMTI</sequence>
<comment type="caution">
    <text evidence="6">The sequence shown here is derived from an EMBL/GenBank/DDBJ whole genome shotgun (WGS) entry which is preliminary data.</text>
</comment>
<dbReference type="EMBL" id="LBUU01000005">
    <property type="protein sequence ID" value="KKQ70369.1"/>
    <property type="molecule type" value="Genomic_DNA"/>
</dbReference>
<evidence type="ECO:0000313" key="7">
    <source>
        <dbReference type="Proteomes" id="UP000034022"/>
    </source>
</evidence>
<evidence type="ECO:0000313" key="6">
    <source>
        <dbReference type="EMBL" id="KKQ70369.1"/>
    </source>
</evidence>
<accession>A0A0G0M9L8</accession>
<name>A0A0G0M9L8_9BACT</name>
<evidence type="ECO:0000256" key="2">
    <source>
        <dbReference type="ARBA" id="ARBA00022917"/>
    </source>
</evidence>
<dbReference type="PANTHER" id="PTHR20982">
    <property type="entry name" value="RIBOSOME RECYCLING FACTOR"/>
    <property type="match status" value="1"/>
</dbReference>
<evidence type="ECO:0000256" key="4">
    <source>
        <dbReference type="SAM" id="Coils"/>
    </source>
</evidence>
<dbReference type="AlphaFoldDB" id="A0A0G0M9L8"/>
<dbReference type="PATRIC" id="fig|1618638.3.peg.676"/>
<dbReference type="HAMAP" id="MF_00040">
    <property type="entry name" value="RRF"/>
    <property type="match status" value="1"/>
</dbReference>
<organism evidence="6 7">
    <name type="scientific">Candidatus Falkowbacteria bacterium GW2011_GWE1_38_31</name>
    <dbReference type="NCBI Taxonomy" id="1618638"/>
    <lineage>
        <taxon>Bacteria</taxon>
        <taxon>Candidatus Falkowiibacteriota</taxon>
    </lineage>
</organism>
<dbReference type="Proteomes" id="UP000034022">
    <property type="component" value="Unassembled WGS sequence"/>
</dbReference>
<evidence type="ECO:0000256" key="3">
    <source>
        <dbReference type="HAMAP-Rule" id="MF_00040"/>
    </source>
</evidence>
<comment type="function">
    <text evidence="3">Responsible for the release of ribosomes from messenger RNA at the termination of protein biosynthesis. May increase the efficiency of translation by recycling ribosomes from one round of translation to another.</text>
</comment>
<dbReference type="InterPro" id="IPR002661">
    <property type="entry name" value="Ribosome_recyc_fac"/>
</dbReference>
<dbReference type="Gene3D" id="1.10.132.20">
    <property type="entry name" value="Ribosome-recycling factor"/>
    <property type="match status" value="1"/>
</dbReference>
<dbReference type="Pfam" id="PF01765">
    <property type="entry name" value="RRF"/>
    <property type="match status" value="1"/>
</dbReference>
<feature type="coiled-coil region" evidence="4">
    <location>
        <begin position="113"/>
        <end position="176"/>
    </location>
</feature>